<dbReference type="Pfam" id="PF00300">
    <property type="entry name" value="His_Phos_1"/>
    <property type="match status" value="1"/>
</dbReference>
<protein>
    <submittedName>
        <fullName evidence="2">Phosphoglycerate mutase, putative</fullName>
    </submittedName>
</protein>
<dbReference type="InterPro" id="IPR029033">
    <property type="entry name" value="His_PPase_superfam"/>
</dbReference>
<proteinExistence type="predicted"/>
<dbReference type="InterPro" id="IPR051710">
    <property type="entry name" value="Phosphatase_SH3-domain"/>
</dbReference>
<organism evidence="2 3">
    <name type="scientific">Entamoeba invadens IP1</name>
    <dbReference type="NCBI Taxonomy" id="370355"/>
    <lineage>
        <taxon>Eukaryota</taxon>
        <taxon>Amoebozoa</taxon>
        <taxon>Evosea</taxon>
        <taxon>Archamoebae</taxon>
        <taxon>Mastigamoebida</taxon>
        <taxon>Entamoebidae</taxon>
        <taxon>Entamoeba</taxon>
    </lineage>
</organism>
<dbReference type="SMART" id="SM00855">
    <property type="entry name" value="PGAM"/>
    <property type="match status" value="1"/>
</dbReference>
<dbReference type="RefSeq" id="XP_004257608.1">
    <property type="nucleotide sequence ID" value="XM_004257560.1"/>
</dbReference>
<sequence>MADVSTVPVKLLNSSESFEEDRVKSASKSEDKTKKLATEKGKTKGIESDKALAFLGKTGLSCFLLDTEDSSATVYSNPKVISIHVGQSTNENSVVPYGFTVETCKGITYTWKEMVESIKSMIKDELDDFYRYEVIPGFIKRLNELLSTAKTMKNVEIKNSTLRLVFDGVDNAPQKPTIRLSNTENCVFNENFDIDHFFCFGITSLIKMLQEIHDSFTSQDTVFLCRHGFRIDYNDLTWVPKAKFPHDPPLSPEGLQQGKDLAKRLKYEKIDLIVSSPFYRATQTAKCIAEELGIHYVVEPAFGEFLSVNNRKALPVLDPTPMQDEKLDKNFVPLGGKLDLETWETMELRVKNCLNAIMKKYHRVAIISHRSTLQAILSVVVGKKFKYPLDFGSVTSLTRSKEDQDKFAIARLNMFSHLSVFIENPYYNPNYAAKNYTDMVVTATGDVHDS</sequence>
<dbReference type="Proteomes" id="UP000014680">
    <property type="component" value="Unassembled WGS sequence"/>
</dbReference>
<dbReference type="GeneID" id="14889888"/>
<dbReference type="PANTHER" id="PTHR16469:SF27">
    <property type="entry name" value="UBIQUITIN-ASSOCIATED AND SH3 DOMAIN-CONTAINING BA-RELATED"/>
    <property type="match status" value="1"/>
</dbReference>
<evidence type="ECO:0000313" key="3">
    <source>
        <dbReference type="Proteomes" id="UP000014680"/>
    </source>
</evidence>
<dbReference type="Gene3D" id="3.40.50.1240">
    <property type="entry name" value="Phosphoglycerate mutase-like"/>
    <property type="match status" value="1"/>
</dbReference>
<feature type="compositionally biased region" description="Basic and acidic residues" evidence="1">
    <location>
        <begin position="20"/>
        <end position="40"/>
    </location>
</feature>
<evidence type="ECO:0000313" key="2">
    <source>
        <dbReference type="EMBL" id="ELP90837.1"/>
    </source>
</evidence>
<dbReference type="SUPFAM" id="SSF56104">
    <property type="entry name" value="SAICAR synthase-like"/>
    <property type="match status" value="1"/>
</dbReference>
<dbReference type="SUPFAM" id="SSF53254">
    <property type="entry name" value="Phosphoglycerate mutase-like"/>
    <property type="match status" value="1"/>
</dbReference>
<dbReference type="KEGG" id="eiv:EIN_359200"/>
<dbReference type="CDD" id="cd07067">
    <property type="entry name" value="HP_PGM_like"/>
    <property type="match status" value="1"/>
</dbReference>
<dbReference type="InterPro" id="IPR038286">
    <property type="entry name" value="IPK_sf"/>
</dbReference>
<evidence type="ECO:0000256" key="1">
    <source>
        <dbReference type="SAM" id="MobiDB-lite"/>
    </source>
</evidence>
<dbReference type="EMBL" id="KB206483">
    <property type="protein sequence ID" value="ELP90837.1"/>
    <property type="molecule type" value="Genomic_DNA"/>
</dbReference>
<accession>A0A0A1U7M5</accession>
<dbReference type="VEuPathDB" id="AmoebaDB:EIN_359200"/>
<reference evidence="2 3" key="1">
    <citation type="submission" date="2012-10" db="EMBL/GenBank/DDBJ databases">
        <authorList>
            <person name="Zafar N."/>
            <person name="Inman J."/>
            <person name="Hall N."/>
            <person name="Lorenzi H."/>
            <person name="Caler E."/>
        </authorList>
    </citation>
    <scope>NUCLEOTIDE SEQUENCE [LARGE SCALE GENOMIC DNA]</scope>
    <source>
        <strain evidence="2 3">IP1</strain>
    </source>
</reference>
<name>A0A0A1U7M5_ENTIV</name>
<keyword evidence="3" id="KW-1185">Reference proteome</keyword>
<gene>
    <name evidence="2" type="ORF">EIN_359200</name>
</gene>
<dbReference type="InterPro" id="IPR013078">
    <property type="entry name" value="His_Pase_superF_clade-1"/>
</dbReference>
<dbReference type="OrthoDB" id="25599at2759"/>
<feature type="region of interest" description="Disordered" evidence="1">
    <location>
        <begin position="16"/>
        <end position="40"/>
    </location>
</feature>
<dbReference type="AlphaFoldDB" id="A0A0A1U7M5"/>
<dbReference type="Gene3D" id="3.30.470.160">
    <property type="entry name" value="Inositol polyphosphate kinase"/>
    <property type="match status" value="1"/>
</dbReference>
<dbReference type="PANTHER" id="PTHR16469">
    <property type="entry name" value="UBIQUITIN-ASSOCIATED AND SH3 DOMAIN-CONTAINING BA-RELATED"/>
    <property type="match status" value="1"/>
</dbReference>